<sequence length="361" mass="39342">MEQKEKNKRKLLLLLPLLLLPFVALLFWAFGGGKKNAADSKTLNAGLNMNLPGAHLKNRQTKDKLALYNQAERDSAAIKANNSGSAFAALGWDTTGFAKNKAVTVNSAQASEVKINQKLAEINRQIHLPETTSGYPAYAPAAPATSPDMAQLEKLLKQKSKGSAPDPEMQQLNAMLEKIEDIQHPEKVTEQIKKEVKAEPDSIYKAFRAVIVKGGKVKTGTSVELQMTDTIRIKGQFIPKGHSVFGLCQVTNQRVMLSIKNIRLGTSILPVDLTVYDLDGMPGIRANDAETQDAMRASSDNAVQSMELMTMDQSMATQAAGAGVEAAKTLFSKKVRVIKAKLKAGYPLLLRNNQPDKWSGK</sequence>
<gene>
    <name evidence="2" type="ORF">JN11_03413</name>
</gene>
<name>A0A562TVF4_9SPHI</name>
<dbReference type="OrthoDB" id="1453786at2"/>
<dbReference type="RefSeq" id="WP_144914408.1">
    <property type="nucleotide sequence ID" value="NZ_VLLI01000010.1"/>
</dbReference>
<dbReference type="EMBL" id="VLLI01000010">
    <property type="protein sequence ID" value="TWI97591.1"/>
    <property type="molecule type" value="Genomic_DNA"/>
</dbReference>
<dbReference type="Proteomes" id="UP000317010">
    <property type="component" value="Unassembled WGS sequence"/>
</dbReference>
<accession>A0A562TVF4</accession>
<dbReference type="AlphaFoldDB" id="A0A562TVF4"/>
<organism evidence="2 3">
    <name type="scientific">Mucilaginibacter frigoritolerans</name>
    <dbReference type="NCBI Taxonomy" id="652788"/>
    <lineage>
        <taxon>Bacteria</taxon>
        <taxon>Pseudomonadati</taxon>
        <taxon>Bacteroidota</taxon>
        <taxon>Sphingobacteriia</taxon>
        <taxon>Sphingobacteriales</taxon>
        <taxon>Sphingobacteriaceae</taxon>
        <taxon>Mucilaginibacter</taxon>
    </lineage>
</organism>
<evidence type="ECO:0000313" key="3">
    <source>
        <dbReference type="Proteomes" id="UP000317010"/>
    </source>
</evidence>
<protein>
    <submittedName>
        <fullName evidence="2">Conjugative transposon TraM protein</fullName>
    </submittedName>
</protein>
<feature type="domain" description="Conjugative transposon TraM C-terminal" evidence="1">
    <location>
        <begin position="208"/>
        <end position="351"/>
    </location>
</feature>
<evidence type="ECO:0000259" key="1">
    <source>
        <dbReference type="Pfam" id="PF12508"/>
    </source>
</evidence>
<comment type="caution">
    <text evidence="2">The sequence shown here is derived from an EMBL/GenBank/DDBJ whole genome shotgun (WGS) entry which is preliminary data.</text>
</comment>
<dbReference type="Pfam" id="PF12508">
    <property type="entry name" value="Transposon_TraM"/>
    <property type="match status" value="1"/>
</dbReference>
<proteinExistence type="predicted"/>
<dbReference type="InterPro" id="IPR055407">
    <property type="entry name" value="TraM_C"/>
</dbReference>
<evidence type="ECO:0000313" key="2">
    <source>
        <dbReference type="EMBL" id="TWI97591.1"/>
    </source>
</evidence>
<keyword evidence="3" id="KW-1185">Reference proteome</keyword>
<reference evidence="2 3" key="1">
    <citation type="submission" date="2019-07" db="EMBL/GenBank/DDBJ databases">
        <title>Genomic Encyclopedia of Archaeal and Bacterial Type Strains, Phase II (KMG-II): from individual species to whole genera.</title>
        <authorList>
            <person name="Goeker M."/>
        </authorList>
    </citation>
    <scope>NUCLEOTIDE SEQUENCE [LARGE SCALE GENOMIC DNA]</scope>
    <source>
        <strain evidence="2 3">ATCC BAA-1854</strain>
    </source>
</reference>